<name>A0A0F9TTX8_9ZZZZ</name>
<evidence type="ECO:0000313" key="1">
    <source>
        <dbReference type="EMBL" id="KKN82769.1"/>
    </source>
</evidence>
<dbReference type="GO" id="GO:0046403">
    <property type="term" value="F:polynucleotide 3'-phosphatase activity"/>
    <property type="evidence" value="ECO:0007669"/>
    <property type="project" value="TreeGrafter"/>
</dbReference>
<comment type="caution">
    <text evidence="1">The sequence shown here is derived from an EMBL/GenBank/DDBJ whole genome shotgun (WGS) entry which is preliminary data.</text>
</comment>
<dbReference type="PANTHER" id="PTHR12083:SF9">
    <property type="entry name" value="BIFUNCTIONAL POLYNUCLEOTIDE PHOSPHATASE_KINASE"/>
    <property type="match status" value="1"/>
</dbReference>
<dbReference type="GO" id="GO:0046404">
    <property type="term" value="F:ATP-dependent polydeoxyribonucleotide 5'-hydroxyl-kinase activity"/>
    <property type="evidence" value="ECO:0007669"/>
    <property type="project" value="TreeGrafter"/>
</dbReference>
<proteinExistence type="predicted"/>
<protein>
    <recommendedName>
        <fullName evidence="2">Zeta toxin domain-containing protein</fullName>
    </recommendedName>
</protein>
<dbReference type="Pfam" id="PF13671">
    <property type="entry name" value="AAA_33"/>
    <property type="match status" value="1"/>
</dbReference>
<gene>
    <name evidence="1" type="ORF">LCGC14_0305930</name>
</gene>
<dbReference type="PIRSF" id="PIRSF037081">
    <property type="entry name" value="P-loop_All4644_prd"/>
    <property type="match status" value="1"/>
</dbReference>
<dbReference type="SUPFAM" id="SSF52540">
    <property type="entry name" value="P-loop containing nucleoside triphosphate hydrolases"/>
    <property type="match status" value="1"/>
</dbReference>
<dbReference type="Gene3D" id="3.40.50.300">
    <property type="entry name" value="P-loop containing nucleotide triphosphate hydrolases"/>
    <property type="match status" value="1"/>
</dbReference>
<dbReference type="InterPro" id="IPR017101">
    <property type="entry name" value="P-loop_ATP/GTP-bd_All4644_prd"/>
</dbReference>
<sequence length="158" mass="17901">MSKPKLILMVGNIGSGKSTYVKNFVKEGYVVISKDDIRYMIGAGSYIFNPDYEEAIHEAAMELFWEFLEKGVNIVIDETNMDVATRKIYLSLAYSSKYTTEAIVMPKLSMAESVKRRLGANHGNASKEVWEEVYTRKEAAFEMPTLEEGFDSVITMQL</sequence>
<dbReference type="GO" id="GO:0006281">
    <property type="term" value="P:DNA repair"/>
    <property type="evidence" value="ECO:0007669"/>
    <property type="project" value="TreeGrafter"/>
</dbReference>
<organism evidence="1">
    <name type="scientific">marine sediment metagenome</name>
    <dbReference type="NCBI Taxonomy" id="412755"/>
    <lineage>
        <taxon>unclassified sequences</taxon>
        <taxon>metagenomes</taxon>
        <taxon>ecological metagenomes</taxon>
    </lineage>
</organism>
<dbReference type="GO" id="GO:0003690">
    <property type="term" value="F:double-stranded DNA binding"/>
    <property type="evidence" value="ECO:0007669"/>
    <property type="project" value="TreeGrafter"/>
</dbReference>
<dbReference type="InterPro" id="IPR027417">
    <property type="entry name" value="P-loop_NTPase"/>
</dbReference>
<accession>A0A0F9TTX8</accession>
<reference evidence="1" key="1">
    <citation type="journal article" date="2015" name="Nature">
        <title>Complex archaea that bridge the gap between prokaryotes and eukaryotes.</title>
        <authorList>
            <person name="Spang A."/>
            <person name="Saw J.H."/>
            <person name="Jorgensen S.L."/>
            <person name="Zaremba-Niedzwiedzka K."/>
            <person name="Martijn J."/>
            <person name="Lind A.E."/>
            <person name="van Eijk R."/>
            <person name="Schleper C."/>
            <person name="Guy L."/>
            <person name="Ettema T.J."/>
        </authorList>
    </citation>
    <scope>NUCLEOTIDE SEQUENCE</scope>
</reference>
<dbReference type="CDD" id="cd02019">
    <property type="entry name" value="NK"/>
    <property type="match status" value="1"/>
</dbReference>
<dbReference type="PANTHER" id="PTHR12083">
    <property type="entry name" value="BIFUNCTIONAL POLYNUCLEOTIDE PHOSPHATASE/KINASE"/>
    <property type="match status" value="1"/>
</dbReference>
<dbReference type="AlphaFoldDB" id="A0A0F9TTX8"/>
<evidence type="ECO:0008006" key="2">
    <source>
        <dbReference type="Google" id="ProtNLM"/>
    </source>
</evidence>
<dbReference type="EMBL" id="LAZR01000195">
    <property type="protein sequence ID" value="KKN82769.1"/>
    <property type="molecule type" value="Genomic_DNA"/>
</dbReference>